<dbReference type="InterPro" id="IPR023352">
    <property type="entry name" value="MAPEG-like_dom_sf"/>
</dbReference>
<evidence type="ECO:0000256" key="4">
    <source>
        <dbReference type="ARBA" id="ARBA00023136"/>
    </source>
</evidence>
<dbReference type="OrthoDB" id="7619858at2"/>
<dbReference type="RefSeq" id="WP_008602688.1">
    <property type="nucleotide sequence ID" value="NZ_AMRV01000007.1"/>
</dbReference>
<dbReference type="PANTHER" id="PTHR35814:SF1">
    <property type="entry name" value="GLUTATHIONE S-TRANSFERASE-RELATED"/>
    <property type="match status" value="1"/>
</dbReference>
<keyword evidence="7" id="KW-1185">Reference proteome</keyword>
<evidence type="ECO:0000313" key="6">
    <source>
        <dbReference type="EMBL" id="EMD82421.1"/>
    </source>
</evidence>
<feature type="transmembrane region" description="Helical" evidence="5">
    <location>
        <begin position="106"/>
        <end position="131"/>
    </location>
</feature>
<dbReference type="Pfam" id="PF01124">
    <property type="entry name" value="MAPEG"/>
    <property type="match status" value="1"/>
</dbReference>
<dbReference type="InterPro" id="IPR001129">
    <property type="entry name" value="Membr-assoc_MAPEG"/>
</dbReference>
<evidence type="ECO:0000313" key="7">
    <source>
        <dbReference type="Proteomes" id="UP000011717"/>
    </source>
</evidence>
<dbReference type="Gene3D" id="1.20.120.550">
    <property type="entry name" value="Membrane associated eicosanoid/glutathione metabolism-like domain"/>
    <property type="match status" value="1"/>
</dbReference>
<accession>M2TL88</accession>
<comment type="subcellular location">
    <subcellularLocation>
        <location evidence="1">Membrane</location>
    </subcellularLocation>
</comment>
<keyword evidence="4 5" id="KW-0472">Membrane</keyword>
<proteinExistence type="predicted"/>
<feature type="transmembrane region" description="Helical" evidence="5">
    <location>
        <begin position="76"/>
        <end position="94"/>
    </location>
</feature>
<keyword evidence="2 5" id="KW-0812">Transmembrane</keyword>
<sequence length="132" mass="14094">MFPATLLTAGALGLVLLILSYRVVQMRVAGKISLGNGGDERMLARTRAHANFTEYAPMILVLMMLVEASYGGAAPWGLWLVGLLTVLGRLLHARGMALSAPNKPRVFGMVLTFGCILFLSGWAAGLALGFIF</sequence>
<evidence type="ECO:0000256" key="1">
    <source>
        <dbReference type="ARBA" id="ARBA00004370"/>
    </source>
</evidence>
<feature type="transmembrane region" description="Helical" evidence="5">
    <location>
        <begin position="52"/>
        <end position="70"/>
    </location>
</feature>
<organism evidence="6 7">
    <name type="scientific">Pacificimonas flava</name>
    <dbReference type="NCBI Taxonomy" id="1234595"/>
    <lineage>
        <taxon>Bacteria</taxon>
        <taxon>Pseudomonadati</taxon>
        <taxon>Pseudomonadota</taxon>
        <taxon>Alphaproteobacteria</taxon>
        <taxon>Sphingomonadales</taxon>
        <taxon>Sphingosinicellaceae</taxon>
        <taxon>Pacificimonas</taxon>
    </lineage>
</organism>
<name>M2TL88_9SPHN</name>
<keyword evidence="3 5" id="KW-1133">Transmembrane helix</keyword>
<gene>
    <name evidence="6" type="ORF">C725_2142</name>
</gene>
<evidence type="ECO:0000256" key="3">
    <source>
        <dbReference type="ARBA" id="ARBA00022989"/>
    </source>
</evidence>
<dbReference type="EMBL" id="AMRV01000007">
    <property type="protein sequence ID" value="EMD82421.1"/>
    <property type="molecule type" value="Genomic_DNA"/>
</dbReference>
<dbReference type="PANTHER" id="PTHR35814">
    <property type="match status" value="1"/>
</dbReference>
<dbReference type="Proteomes" id="UP000011717">
    <property type="component" value="Unassembled WGS sequence"/>
</dbReference>
<protein>
    <recommendedName>
        <fullName evidence="8">MAPEG family protein</fullName>
    </recommendedName>
</protein>
<dbReference type="GO" id="GO:0016020">
    <property type="term" value="C:membrane"/>
    <property type="evidence" value="ECO:0007669"/>
    <property type="project" value="UniProtKB-SubCell"/>
</dbReference>
<evidence type="ECO:0000256" key="2">
    <source>
        <dbReference type="ARBA" id="ARBA00022692"/>
    </source>
</evidence>
<dbReference type="AlphaFoldDB" id="M2TL88"/>
<dbReference type="SUPFAM" id="SSF161084">
    <property type="entry name" value="MAPEG domain-like"/>
    <property type="match status" value="1"/>
</dbReference>
<evidence type="ECO:0008006" key="8">
    <source>
        <dbReference type="Google" id="ProtNLM"/>
    </source>
</evidence>
<feature type="transmembrane region" description="Helical" evidence="5">
    <location>
        <begin position="6"/>
        <end position="24"/>
    </location>
</feature>
<evidence type="ECO:0000256" key="5">
    <source>
        <dbReference type="SAM" id="Phobius"/>
    </source>
</evidence>
<reference evidence="6 7" key="1">
    <citation type="journal article" date="2013" name="Genome Announc.">
        <title>Draft Genome Sequence of Strain JLT2015T, Belonging to the Family Sphingomonadaceae of the Alphaproteobacteria.</title>
        <authorList>
            <person name="Tang K."/>
            <person name="Liu K."/>
            <person name="Li S."/>
            <person name="Jiao N."/>
        </authorList>
    </citation>
    <scope>NUCLEOTIDE SEQUENCE [LARGE SCALE GENOMIC DNA]</scope>
    <source>
        <strain evidence="6 7">JLT2015</strain>
    </source>
</reference>
<comment type="caution">
    <text evidence="6">The sequence shown here is derived from an EMBL/GenBank/DDBJ whole genome shotgun (WGS) entry which is preliminary data.</text>
</comment>